<keyword evidence="1" id="KW-1133">Transmembrane helix</keyword>
<organism evidence="2 3">
    <name type="scientific">Phycicoccus sonneratiae</name>
    <dbReference type="NCBI Taxonomy" id="2807628"/>
    <lineage>
        <taxon>Bacteria</taxon>
        <taxon>Bacillati</taxon>
        <taxon>Actinomycetota</taxon>
        <taxon>Actinomycetes</taxon>
        <taxon>Micrococcales</taxon>
        <taxon>Intrasporangiaceae</taxon>
        <taxon>Phycicoccus</taxon>
    </lineage>
</organism>
<name>A0ABS2CGQ8_9MICO</name>
<reference evidence="2" key="1">
    <citation type="submission" date="2021-02" db="EMBL/GenBank/DDBJ databases">
        <title>Phycicoccus sp. MQZ13P-5T, whole genome shotgun sequence.</title>
        <authorList>
            <person name="Tuo L."/>
        </authorList>
    </citation>
    <scope>NUCLEOTIDE SEQUENCE</scope>
    <source>
        <strain evidence="2">MQZ13P-5</strain>
    </source>
</reference>
<protein>
    <submittedName>
        <fullName evidence="2">Uncharacterized protein</fullName>
    </submittedName>
</protein>
<evidence type="ECO:0000313" key="2">
    <source>
        <dbReference type="EMBL" id="MBM6399057.1"/>
    </source>
</evidence>
<dbReference type="EMBL" id="JAFDVD010000003">
    <property type="protein sequence ID" value="MBM6399057.1"/>
    <property type="molecule type" value="Genomic_DNA"/>
</dbReference>
<dbReference type="Proteomes" id="UP001430172">
    <property type="component" value="Unassembled WGS sequence"/>
</dbReference>
<evidence type="ECO:0000313" key="3">
    <source>
        <dbReference type="Proteomes" id="UP001430172"/>
    </source>
</evidence>
<keyword evidence="1" id="KW-0812">Transmembrane</keyword>
<accession>A0ABS2CGQ8</accession>
<dbReference type="RefSeq" id="WP_204129543.1">
    <property type="nucleotide sequence ID" value="NZ_JAFDVD010000003.1"/>
</dbReference>
<gene>
    <name evidence="2" type="ORF">JQN70_01490</name>
</gene>
<keyword evidence="3" id="KW-1185">Reference proteome</keyword>
<feature type="transmembrane region" description="Helical" evidence="1">
    <location>
        <begin position="66"/>
        <end position="84"/>
    </location>
</feature>
<comment type="caution">
    <text evidence="2">The sequence shown here is derived from an EMBL/GenBank/DDBJ whole genome shotgun (WGS) entry which is preliminary data.</text>
</comment>
<feature type="transmembrane region" description="Helical" evidence="1">
    <location>
        <begin position="40"/>
        <end position="60"/>
    </location>
</feature>
<keyword evidence="1" id="KW-0472">Membrane</keyword>
<sequence>MPLPEDTAPGRAFQLVEELGRVVVTSPVGQYSVRSDRRHVVRHALVGGFVGWWAAGPLALLAPWGYGRLVVLLGLVVGAAVWALRFPPGARAWVQVDRFTPEEEVGGTVAWVGVRDRAALVGVTDDLVAAVRAGRLDAGPEQHGLDRVRLRWRSPLR</sequence>
<proteinExistence type="predicted"/>
<evidence type="ECO:0000256" key="1">
    <source>
        <dbReference type="SAM" id="Phobius"/>
    </source>
</evidence>